<protein>
    <recommendedName>
        <fullName evidence="5">Archease domain-containing protein</fullName>
    </recommendedName>
</protein>
<dbReference type="Gene3D" id="3.55.10.10">
    <property type="entry name" value="Archease domain"/>
    <property type="match status" value="1"/>
</dbReference>
<feature type="non-terminal residue" evidence="6">
    <location>
        <position position="1"/>
    </location>
</feature>
<gene>
    <name evidence="6" type="ORF">S01H1_63197</name>
</gene>
<dbReference type="InterPro" id="IPR023572">
    <property type="entry name" value="Archease_dom"/>
</dbReference>
<evidence type="ECO:0000256" key="4">
    <source>
        <dbReference type="ARBA" id="ARBA00022837"/>
    </source>
</evidence>
<dbReference type="InterPro" id="IPR002804">
    <property type="entry name" value="Archease"/>
</dbReference>
<dbReference type="PANTHER" id="PTHR12682:SF11">
    <property type="entry name" value="PROTEIN ARCHEASE"/>
    <property type="match status" value="1"/>
</dbReference>
<sequence>GVELEAASREELLVAWLDELLYIFYTKGIIFFRFDITFPDEKKLSAKARGRHVGENKNRLKTEIKAATYHDLNIRESDEGCSVDIVFDV</sequence>
<comment type="similarity">
    <text evidence="1">Belongs to the archease family.</text>
</comment>
<dbReference type="GO" id="GO:0046872">
    <property type="term" value="F:metal ion binding"/>
    <property type="evidence" value="ECO:0007669"/>
    <property type="project" value="UniProtKB-KW"/>
</dbReference>
<dbReference type="GO" id="GO:0008033">
    <property type="term" value="P:tRNA processing"/>
    <property type="evidence" value="ECO:0007669"/>
    <property type="project" value="UniProtKB-KW"/>
</dbReference>
<evidence type="ECO:0000256" key="3">
    <source>
        <dbReference type="ARBA" id="ARBA00022723"/>
    </source>
</evidence>
<accession>X0XE08</accession>
<evidence type="ECO:0000256" key="2">
    <source>
        <dbReference type="ARBA" id="ARBA00022694"/>
    </source>
</evidence>
<keyword evidence="4" id="KW-0106">Calcium</keyword>
<keyword evidence="2" id="KW-0819">tRNA processing</keyword>
<evidence type="ECO:0000313" key="6">
    <source>
        <dbReference type="EMBL" id="GAG33632.1"/>
    </source>
</evidence>
<name>X0XE08_9ZZZZ</name>
<dbReference type="InterPro" id="IPR036820">
    <property type="entry name" value="Archease_dom_sf"/>
</dbReference>
<organism evidence="6">
    <name type="scientific">marine sediment metagenome</name>
    <dbReference type="NCBI Taxonomy" id="412755"/>
    <lineage>
        <taxon>unclassified sequences</taxon>
        <taxon>metagenomes</taxon>
        <taxon>ecological metagenomes</taxon>
    </lineage>
</organism>
<dbReference type="EMBL" id="BARS01041567">
    <property type="protein sequence ID" value="GAG33632.1"/>
    <property type="molecule type" value="Genomic_DNA"/>
</dbReference>
<dbReference type="PANTHER" id="PTHR12682">
    <property type="entry name" value="ARCHEASE"/>
    <property type="match status" value="1"/>
</dbReference>
<feature type="domain" description="Archease" evidence="5">
    <location>
        <begin position="2"/>
        <end position="89"/>
    </location>
</feature>
<dbReference type="Pfam" id="PF01951">
    <property type="entry name" value="Archease"/>
    <property type="match status" value="1"/>
</dbReference>
<proteinExistence type="inferred from homology"/>
<reference evidence="6" key="1">
    <citation type="journal article" date="2014" name="Front. Microbiol.">
        <title>High frequency of phylogenetically diverse reductive dehalogenase-homologous genes in deep subseafloor sedimentary metagenomes.</title>
        <authorList>
            <person name="Kawai M."/>
            <person name="Futagami T."/>
            <person name="Toyoda A."/>
            <person name="Takaki Y."/>
            <person name="Nishi S."/>
            <person name="Hori S."/>
            <person name="Arai W."/>
            <person name="Tsubouchi T."/>
            <person name="Morono Y."/>
            <person name="Uchiyama I."/>
            <person name="Ito T."/>
            <person name="Fujiyama A."/>
            <person name="Inagaki F."/>
            <person name="Takami H."/>
        </authorList>
    </citation>
    <scope>NUCLEOTIDE SEQUENCE</scope>
    <source>
        <strain evidence="6">Expedition CK06-06</strain>
    </source>
</reference>
<dbReference type="SUPFAM" id="SSF69819">
    <property type="entry name" value="MTH1598-like"/>
    <property type="match status" value="1"/>
</dbReference>
<dbReference type="AlphaFoldDB" id="X0XE08"/>
<evidence type="ECO:0000259" key="5">
    <source>
        <dbReference type="Pfam" id="PF01951"/>
    </source>
</evidence>
<keyword evidence="3" id="KW-0479">Metal-binding</keyword>
<comment type="caution">
    <text evidence="6">The sequence shown here is derived from an EMBL/GenBank/DDBJ whole genome shotgun (WGS) entry which is preliminary data.</text>
</comment>
<evidence type="ECO:0000256" key="1">
    <source>
        <dbReference type="ARBA" id="ARBA00007963"/>
    </source>
</evidence>